<dbReference type="Gene3D" id="3.30.1370.70">
    <property type="entry name" value="Scaffold protein Nfu/NifU, N-terminal domain"/>
    <property type="match status" value="2"/>
</dbReference>
<dbReference type="InterPro" id="IPR014824">
    <property type="entry name" value="Nfu/NifU_N"/>
</dbReference>
<dbReference type="SUPFAM" id="SSF110836">
    <property type="entry name" value="Hypothetical protein SAV1430"/>
    <property type="match status" value="2"/>
</dbReference>
<organism evidence="3 4">
    <name type="scientific">Psychroflexus sediminis</name>
    <dbReference type="NCBI Taxonomy" id="470826"/>
    <lineage>
        <taxon>Bacteria</taxon>
        <taxon>Pseudomonadati</taxon>
        <taxon>Bacteroidota</taxon>
        <taxon>Flavobacteriia</taxon>
        <taxon>Flavobacteriales</taxon>
        <taxon>Flavobacteriaceae</taxon>
        <taxon>Psychroflexus</taxon>
    </lineage>
</organism>
<dbReference type="GO" id="GO:0016226">
    <property type="term" value="P:iron-sulfur cluster assembly"/>
    <property type="evidence" value="ECO:0007669"/>
    <property type="project" value="InterPro"/>
</dbReference>
<dbReference type="OrthoDB" id="9796965at2"/>
<accession>A0A1G7X317</accession>
<proteinExistence type="inferred from homology"/>
<dbReference type="AlphaFoldDB" id="A0A1G7X317"/>
<evidence type="ECO:0000259" key="2">
    <source>
        <dbReference type="SMART" id="SM00932"/>
    </source>
</evidence>
<dbReference type="Gene3D" id="3.30.300.130">
    <property type="entry name" value="Fe-S cluster assembly (FSCA)"/>
    <property type="match status" value="1"/>
</dbReference>
<dbReference type="InterPro" id="IPR034904">
    <property type="entry name" value="FSCA_dom_sf"/>
</dbReference>
<dbReference type="Pfam" id="PF08712">
    <property type="entry name" value="Nfu_N"/>
    <property type="match status" value="2"/>
</dbReference>
<evidence type="ECO:0000313" key="4">
    <source>
        <dbReference type="Proteomes" id="UP000199296"/>
    </source>
</evidence>
<dbReference type="STRING" id="470826.SAMN04488027_10756"/>
<dbReference type="SUPFAM" id="SSF117916">
    <property type="entry name" value="Fe-S cluster assembly (FSCA) domain-like"/>
    <property type="match status" value="1"/>
</dbReference>
<evidence type="ECO:0000313" key="3">
    <source>
        <dbReference type="EMBL" id="SDG78585.1"/>
    </source>
</evidence>
<dbReference type="RefSeq" id="WP_093367985.1">
    <property type="nucleotide sequence ID" value="NZ_FNCW01000007.1"/>
</dbReference>
<gene>
    <name evidence="3" type="ORF">SAMN04488027_10756</name>
</gene>
<dbReference type="Proteomes" id="UP000199296">
    <property type="component" value="Unassembled WGS sequence"/>
</dbReference>
<keyword evidence="4" id="KW-1185">Reference proteome</keyword>
<reference evidence="3 4" key="1">
    <citation type="submission" date="2016-10" db="EMBL/GenBank/DDBJ databases">
        <authorList>
            <person name="de Groot N.N."/>
        </authorList>
    </citation>
    <scope>NUCLEOTIDE SEQUENCE [LARGE SCALE GENOMIC DNA]</scope>
    <source>
        <strain evidence="3 4">DSM 19803</strain>
    </source>
</reference>
<dbReference type="InterPro" id="IPR036498">
    <property type="entry name" value="Nfu/NifU_N_sf"/>
</dbReference>
<dbReference type="InterPro" id="IPR001075">
    <property type="entry name" value="NIF_FeS_clus_asmbl_NifU_C"/>
</dbReference>
<feature type="domain" description="Scaffold protein Nfu/NifU N-terminal" evidence="2">
    <location>
        <begin position="6"/>
        <end position="92"/>
    </location>
</feature>
<dbReference type="GO" id="GO:0005506">
    <property type="term" value="F:iron ion binding"/>
    <property type="evidence" value="ECO:0007669"/>
    <property type="project" value="InterPro"/>
</dbReference>
<dbReference type="PANTHER" id="PTHR11178">
    <property type="entry name" value="IRON-SULFUR CLUSTER SCAFFOLD PROTEIN NFU-RELATED"/>
    <property type="match status" value="1"/>
</dbReference>
<dbReference type="SMART" id="SM00932">
    <property type="entry name" value="Nfu_N"/>
    <property type="match status" value="2"/>
</dbReference>
<sequence>MSKYTLEIKSTNKPSILKFEFNEFLTKQKGYEYHNIEEAANSPIASQLFYLPFVKTVYISQNFIAIEKFNIVEWNEVQDEVAEQLLKHLNEGGQIVNEEETQSTKKVPVTVYAESTPNPSVMKFVANKKLVLESAEFKTIDDADRSPLAQKLFHFPFVKEVFMDENYISINKYDMAEWDMITNELRGFIKDYIEEGGSILKTGSVSKGKSEEAATPSIDTSNLDDVSKEIIQILEEYVKPAVASDGGNIVFKSYNTDSRDVEVILQGACSGCPSSTITLKNGIETMLKEMLQGKINNVVAYNG</sequence>
<feature type="domain" description="Scaffold protein Nfu/NifU N-terminal" evidence="2">
    <location>
        <begin position="111"/>
        <end position="196"/>
    </location>
</feature>
<name>A0A1G7X317_9FLAO</name>
<dbReference type="Pfam" id="PF01106">
    <property type="entry name" value="NifU"/>
    <property type="match status" value="1"/>
</dbReference>
<dbReference type="PANTHER" id="PTHR11178:SF1">
    <property type="entry name" value="NFU1 IRON-SULFUR CLUSTER SCAFFOLD HOMOLOG, MITOCHONDRIAL"/>
    <property type="match status" value="1"/>
</dbReference>
<dbReference type="EMBL" id="FNCW01000007">
    <property type="protein sequence ID" value="SDG78585.1"/>
    <property type="molecule type" value="Genomic_DNA"/>
</dbReference>
<dbReference type="GO" id="GO:0051536">
    <property type="term" value="F:iron-sulfur cluster binding"/>
    <property type="evidence" value="ECO:0007669"/>
    <property type="project" value="InterPro"/>
</dbReference>
<comment type="similarity">
    <text evidence="1">Belongs to the NifU family.</text>
</comment>
<protein>
    <submittedName>
        <fullName evidence="3">Fe-S cluster biogenesis protein NfuA, 4Fe-4S-binding domain</fullName>
    </submittedName>
</protein>
<evidence type="ECO:0000256" key="1">
    <source>
        <dbReference type="ARBA" id="ARBA00006420"/>
    </source>
</evidence>